<gene>
    <name evidence="10 11" type="primary">plsY</name>
    <name evidence="11" type="ORF">G5B42_08560</name>
</gene>
<dbReference type="Pfam" id="PF02660">
    <property type="entry name" value="G3P_acyltransf"/>
    <property type="match status" value="1"/>
</dbReference>
<reference evidence="11" key="1">
    <citation type="submission" date="2020-06" db="EMBL/GenBank/DDBJ databases">
        <title>Novel chitinolytic bacterium.</title>
        <authorList>
            <person name="Ungkulpasvich U."/>
            <person name="Kosugi A."/>
            <person name="Uke A."/>
        </authorList>
    </citation>
    <scope>NUCLEOTIDE SEQUENCE</scope>
    <source>
        <strain evidence="11">UUS1-1</strain>
    </source>
</reference>
<dbReference type="GO" id="GO:0005886">
    <property type="term" value="C:plasma membrane"/>
    <property type="evidence" value="ECO:0007669"/>
    <property type="project" value="UniProtKB-SubCell"/>
</dbReference>
<evidence type="ECO:0000256" key="1">
    <source>
        <dbReference type="ARBA" id="ARBA00022475"/>
    </source>
</evidence>
<keyword evidence="7 10" id="KW-0472">Membrane</keyword>
<comment type="caution">
    <text evidence="11">The sequence shown here is derived from an EMBL/GenBank/DDBJ whole genome shotgun (WGS) entry which is preliminary data.</text>
</comment>
<comment type="catalytic activity">
    <reaction evidence="10">
        <text>an acyl phosphate + sn-glycerol 3-phosphate = a 1-acyl-sn-glycero-3-phosphate + phosphate</text>
        <dbReference type="Rhea" id="RHEA:34075"/>
        <dbReference type="ChEBI" id="CHEBI:43474"/>
        <dbReference type="ChEBI" id="CHEBI:57597"/>
        <dbReference type="ChEBI" id="CHEBI:57970"/>
        <dbReference type="ChEBI" id="CHEBI:59918"/>
        <dbReference type="EC" id="2.3.1.275"/>
    </reaction>
</comment>
<evidence type="ECO:0000256" key="5">
    <source>
        <dbReference type="ARBA" id="ARBA00022989"/>
    </source>
</evidence>
<evidence type="ECO:0000256" key="3">
    <source>
        <dbReference type="ARBA" id="ARBA00022679"/>
    </source>
</evidence>
<keyword evidence="5 10" id="KW-1133">Transmembrane helix</keyword>
<proteinExistence type="inferred from homology"/>
<evidence type="ECO:0000313" key="11">
    <source>
        <dbReference type="EMBL" id="MBA2133588.1"/>
    </source>
</evidence>
<keyword evidence="9 10" id="KW-1208">Phospholipid metabolism</keyword>
<dbReference type="GO" id="GO:0043772">
    <property type="term" value="F:acyl-phosphate glycerol-3-phosphate acyltransferase activity"/>
    <property type="evidence" value="ECO:0007669"/>
    <property type="project" value="UniProtKB-UniRule"/>
</dbReference>
<feature type="transmembrane region" description="Helical" evidence="10">
    <location>
        <begin position="108"/>
        <end position="128"/>
    </location>
</feature>
<dbReference type="PANTHER" id="PTHR30309">
    <property type="entry name" value="INNER MEMBRANE PROTEIN YGIH"/>
    <property type="match status" value="1"/>
</dbReference>
<dbReference type="EC" id="2.3.1.275" evidence="10"/>
<accession>A0A8J6I1K8</accession>
<dbReference type="GO" id="GO:0008654">
    <property type="term" value="P:phospholipid biosynthetic process"/>
    <property type="evidence" value="ECO:0007669"/>
    <property type="project" value="UniProtKB-UniRule"/>
</dbReference>
<comment type="subcellular location">
    <subcellularLocation>
        <location evidence="10">Cell membrane</location>
        <topology evidence="10">Multi-pass membrane protein</topology>
    </subcellularLocation>
</comment>
<evidence type="ECO:0000313" key="12">
    <source>
        <dbReference type="Proteomes" id="UP000657177"/>
    </source>
</evidence>
<evidence type="ECO:0000256" key="4">
    <source>
        <dbReference type="ARBA" id="ARBA00022692"/>
    </source>
</evidence>
<dbReference type="HAMAP" id="MF_01043">
    <property type="entry name" value="PlsY"/>
    <property type="match status" value="1"/>
</dbReference>
<evidence type="ECO:0000256" key="9">
    <source>
        <dbReference type="ARBA" id="ARBA00023264"/>
    </source>
</evidence>
<dbReference type="SMART" id="SM01207">
    <property type="entry name" value="G3P_acyltransf"/>
    <property type="match status" value="1"/>
</dbReference>
<keyword evidence="12" id="KW-1185">Reference proteome</keyword>
<keyword evidence="4 10" id="KW-0812">Transmembrane</keyword>
<dbReference type="Proteomes" id="UP000657177">
    <property type="component" value="Unassembled WGS sequence"/>
</dbReference>
<keyword evidence="6 10" id="KW-0443">Lipid metabolism</keyword>
<organism evidence="11 12">
    <name type="scientific">Capillibacterium thermochitinicola</name>
    <dbReference type="NCBI Taxonomy" id="2699427"/>
    <lineage>
        <taxon>Bacteria</taxon>
        <taxon>Bacillati</taxon>
        <taxon>Bacillota</taxon>
        <taxon>Capillibacterium</taxon>
    </lineage>
</organism>
<dbReference type="PANTHER" id="PTHR30309:SF0">
    <property type="entry name" value="GLYCEROL-3-PHOSPHATE ACYLTRANSFERASE-RELATED"/>
    <property type="match status" value="1"/>
</dbReference>
<evidence type="ECO:0000256" key="7">
    <source>
        <dbReference type="ARBA" id="ARBA00023136"/>
    </source>
</evidence>
<sequence>MRIVLAVVLSYLLGGILFGELIALIFRVDVRKKGSGNPGATNVYRILGPLFGLIVLVGDTLKGVIGCLLGGWLGVPEIAPWCALAVIAGHNWPLQFKFKGGKGIATSFGTIIVLAPATLLVITPLWIITLLLSGYVSLSSIVAALGLPLSCLVLYPGNTDLFFYAVLACLLAISRHRANIQRIMNGTENKILRKKAKEDS</sequence>
<feature type="transmembrane region" description="Helical" evidence="10">
    <location>
        <begin position="68"/>
        <end position="88"/>
    </location>
</feature>
<dbReference type="RefSeq" id="WP_181340057.1">
    <property type="nucleotide sequence ID" value="NZ_JAAKDE010000016.1"/>
</dbReference>
<keyword evidence="1 10" id="KW-1003">Cell membrane</keyword>
<dbReference type="EMBL" id="JAAKDE010000016">
    <property type="protein sequence ID" value="MBA2133588.1"/>
    <property type="molecule type" value="Genomic_DNA"/>
</dbReference>
<keyword evidence="11" id="KW-0012">Acyltransferase</keyword>
<evidence type="ECO:0000256" key="2">
    <source>
        <dbReference type="ARBA" id="ARBA00022516"/>
    </source>
</evidence>
<feature type="transmembrane region" description="Helical" evidence="10">
    <location>
        <begin position="43"/>
        <end position="61"/>
    </location>
</feature>
<name>A0A8J6I1K8_9FIRM</name>
<dbReference type="UniPathway" id="UPA00085"/>
<evidence type="ECO:0000256" key="8">
    <source>
        <dbReference type="ARBA" id="ARBA00023209"/>
    </source>
</evidence>
<keyword evidence="8 10" id="KW-0594">Phospholipid biosynthesis</keyword>
<dbReference type="InterPro" id="IPR003811">
    <property type="entry name" value="G3P_acylTferase_PlsY"/>
</dbReference>
<feature type="transmembrane region" description="Helical" evidence="10">
    <location>
        <begin position="135"/>
        <end position="155"/>
    </location>
</feature>
<evidence type="ECO:0000256" key="10">
    <source>
        <dbReference type="HAMAP-Rule" id="MF_01043"/>
    </source>
</evidence>
<comment type="similarity">
    <text evidence="10">Belongs to the PlsY family.</text>
</comment>
<comment type="subunit">
    <text evidence="10">Probably interacts with PlsX.</text>
</comment>
<protein>
    <recommendedName>
        <fullName evidence="10">Glycerol-3-phosphate acyltransferase</fullName>
    </recommendedName>
    <alternativeName>
        <fullName evidence="10">Acyl-PO4 G3P acyltransferase</fullName>
    </alternativeName>
    <alternativeName>
        <fullName evidence="10">Acyl-phosphate--glycerol-3-phosphate acyltransferase</fullName>
    </alternativeName>
    <alternativeName>
        <fullName evidence="10">G3P acyltransferase</fullName>
        <shortName evidence="10">GPAT</shortName>
        <ecNumber evidence="10">2.3.1.275</ecNumber>
    </alternativeName>
    <alternativeName>
        <fullName evidence="10">Lysophosphatidic acid synthase</fullName>
        <shortName evidence="10">LPA synthase</shortName>
    </alternativeName>
</protein>
<comment type="function">
    <text evidence="10">Catalyzes the transfer of an acyl group from acyl-phosphate (acyl-PO(4)) to glycerol-3-phosphate (G3P) to form lysophosphatidic acid (LPA). This enzyme utilizes acyl-phosphate as fatty acyl donor, but not acyl-CoA or acyl-ACP.</text>
</comment>
<keyword evidence="3 10" id="KW-0808">Transferase</keyword>
<feature type="transmembrane region" description="Helical" evidence="10">
    <location>
        <begin position="161"/>
        <end position="178"/>
    </location>
</feature>
<keyword evidence="2 10" id="KW-0444">Lipid biosynthesis</keyword>
<evidence type="ECO:0000256" key="6">
    <source>
        <dbReference type="ARBA" id="ARBA00023098"/>
    </source>
</evidence>
<dbReference type="NCBIfam" id="TIGR00023">
    <property type="entry name" value="glycerol-3-phosphate 1-O-acyltransferase PlsY"/>
    <property type="match status" value="1"/>
</dbReference>
<comment type="pathway">
    <text evidence="10">Lipid metabolism; phospholipid metabolism.</text>
</comment>
<dbReference type="AlphaFoldDB" id="A0A8J6I1K8"/>